<dbReference type="AlphaFoldDB" id="A0A0K9NW78"/>
<dbReference type="EMBL" id="LFYR01001623">
    <property type="protein sequence ID" value="KMZ60210.1"/>
    <property type="molecule type" value="Genomic_DNA"/>
</dbReference>
<keyword evidence="1" id="KW-0175">Coiled coil</keyword>
<name>A0A0K9NW78_ZOSMR</name>
<accession>A0A0K9NW78</accession>
<evidence type="ECO:0000313" key="2">
    <source>
        <dbReference type="EMBL" id="KMZ60210.1"/>
    </source>
</evidence>
<comment type="caution">
    <text evidence="2">The sequence shown here is derived from an EMBL/GenBank/DDBJ whole genome shotgun (WGS) entry which is preliminary data.</text>
</comment>
<keyword evidence="3" id="KW-1185">Reference proteome</keyword>
<gene>
    <name evidence="2" type="ORF">ZOSMA_5G00730</name>
</gene>
<evidence type="ECO:0000313" key="3">
    <source>
        <dbReference type="Proteomes" id="UP000036987"/>
    </source>
</evidence>
<protein>
    <submittedName>
        <fullName evidence="2">Uncharacterized protein</fullName>
    </submittedName>
</protein>
<proteinExistence type="predicted"/>
<dbReference type="Proteomes" id="UP000036987">
    <property type="component" value="Unassembled WGS sequence"/>
</dbReference>
<dbReference type="OrthoDB" id="1913335at2759"/>
<reference evidence="3" key="1">
    <citation type="journal article" date="2016" name="Nature">
        <title>The genome of the seagrass Zostera marina reveals angiosperm adaptation to the sea.</title>
        <authorList>
            <person name="Olsen J.L."/>
            <person name="Rouze P."/>
            <person name="Verhelst B."/>
            <person name="Lin Y.-C."/>
            <person name="Bayer T."/>
            <person name="Collen J."/>
            <person name="Dattolo E."/>
            <person name="De Paoli E."/>
            <person name="Dittami S."/>
            <person name="Maumus F."/>
            <person name="Michel G."/>
            <person name="Kersting A."/>
            <person name="Lauritano C."/>
            <person name="Lohaus R."/>
            <person name="Toepel M."/>
            <person name="Tonon T."/>
            <person name="Vanneste K."/>
            <person name="Amirebrahimi M."/>
            <person name="Brakel J."/>
            <person name="Bostroem C."/>
            <person name="Chovatia M."/>
            <person name="Grimwood J."/>
            <person name="Jenkins J.W."/>
            <person name="Jueterbock A."/>
            <person name="Mraz A."/>
            <person name="Stam W.T."/>
            <person name="Tice H."/>
            <person name="Bornberg-Bauer E."/>
            <person name="Green P.J."/>
            <person name="Pearson G.A."/>
            <person name="Procaccini G."/>
            <person name="Duarte C.M."/>
            <person name="Schmutz J."/>
            <person name="Reusch T.B.H."/>
            <person name="Van de Peer Y."/>
        </authorList>
    </citation>
    <scope>NUCLEOTIDE SEQUENCE [LARGE SCALE GENOMIC DNA]</scope>
    <source>
        <strain evidence="3">cv. Finnish</strain>
    </source>
</reference>
<organism evidence="2 3">
    <name type="scientific">Zostera marina</name>
    <name type="common">Eelgrass</name>
    <dbReference type="NCBI Taxonomy" id="29655"/>
    <lineage>
        <taxon>Eukaryota</taxon>
        <taxon>Viridiplantae</taxon>
        <taxon>Streptophyta</taxon>
        <taxon>Embryophyta</taxon>
        <taxon>Tracheophyta</taxon>
        <taxon>Spermatophyta</taxon>
        <taxon>Magnoliopsida</taxon>
        <taxon>Liliopsida</taxon>
        <taxon>Zosteraceae</taxon>
        <taxon>Zostera</taxon>
    </lineage>
</organism>
<sequence length="319" mass="37502">MANRDIEDEEFKFARRPRDIAPTRTITQYMISPEEKSKKGKKAILFKPPPEGMRYIVKWDDYKTPLAPEGEMLDAKIRDISMQSDMFPLDKYWTQQSENSMSEAFDILSYDFDMSKTTTVIAYWYMQVTMSKKLRNYRSLVKTKYFKNKPNKSLNFLLRSLPHHIDPVQFSNMHAQWNTPKGKEKEGIDPTRTATMVRAYGKSHPKIQKLLEVSNSVETRNLAEILPKSEVEQMTFDQALGKNKKKRKLGIGEGAFLENSPSSGRFIRQHEMKLKEKEPAGVFLSQEQHDMMMRHMMEMENELKNLKENRELPNRRSRF</sequence>
<feature type="coiled-coil region" evidence="1">
    <location>
        <begin position="289"/>
        <end position="316"/>
    </location>
</feature>
<evidence type="ECO:0000256" key="1">
    <source>
        <dbReference type="SAM" id="Coils"/>
    </source>
</evidence>